<accession>A0A1P8F9G5</accession>
<dbReference type="KEGG" id="dfo:Dform_01785"/>
<dbReference type="PANTHER" id="PTHR45790:SF3">
    <property type="entry name" value="S-ADENOSYL-L-METHIONINE-DEPENDENT UROPORPHYRINOGEN III METHYLTRANSFERASE, CHLOROPLASTIC"/>
    <property type="match status" value="1"/>
</dbReference>
<evidence type="ECO:0000259" key="7">
    <source>
        <dbReference type="Pfam" id="PF00590"/>
    </source>
</evidence>
<evidence type="ECO:0000256" key="1">
    <source>
        <dbReference type="ARBA" id="ARBA00012162"/>
    </source>
</evidence>
<dbReference type="Gene3D" id="3.40.50.10090">
    <property type="match status" value="2"/>
</dbReference>
<dbReference type="STRING" id="1839801.Dform_01785"/>
<dbReference type="NCBIfam" id="NF004790">
    <property type="entry name" value="PRK06136.1"/>
    <property type="match status" value="1"/>
</dbReference>
<dbReference type="PANTHER" id="PTHR45790">
    <property type="entry name" value="SIROHEME SYNTHASE-RELATED"/>
    <property type="match status" value="1"/>
</dbReference>
<dbReference type="InterPro" id="IPR014777">
    <property type="entry name" value="4pyrrole_Mease_sub1"/>
</dbReference>
<keyword evidence="9" id="KW-0456">Lyase</keyword>
<dbReference type="SUPFAM" id="SSF53790">
    <property type="entry name" value="Tetrapyrrole methylase"/>
    <property type="match status" value="1"/>
</dbReference>
<evidence type="ECO:0000313" key="10">
    <source>
        <dbReference type="Proteomes" id="UP000185934"/>
    </source>
</evidence>
<dbReference type="EC" id="2.1.1.107" evidence="1"/>
<comment type="similarity">
    <text evidence="6">Belongs to the precorrin methyltransferase family.</text>
</comment>
<dbReference type="NCBIfam" id="TIGR01469">
    <property type="entry name" value="cobA_cysG_Cterm"/>
    <property type="match status" value="1"/>
</dbReference>
<reference evidence="10" key="1">
    <citation type="submission" date="2016-11" db="EMBL/GenBank/DDBJ databases">
        <title>Dehalogenimonas formicexedens sp. nov., a chlorinated alkane respiring bacterium isolated from contaminated groundwater.</title>
        <authorList>
            <person name="Key T.A."/>
            <person name="Bowman K.S."/>
            <person name="Lee I."/>
            <person name="Chun J."/>
            <person name="Albuquerque L."/>
            <person name="da Costa M.S."/>
            <person name="Rainey F.A."/>
            <person name="Moe W.M."/>
        </authorList>
    </citation>
    <scope>NUCLEOTIDE SEQUENCE [LARGE SCALE GENOMIC DNA]</scope>
    <source>
        <strain evidence="10">NSZ-14</strain>
    </source>
</reference>
<keyword evidence="2 6" id="KW-0489">Methyltransferase</keyword>
<dbReference type="InterPro" id="IPR050161">
    <property type="entry name" value="Siro_Cobalamin_biosynth"/>
</dbReference>
<evidence type="ECO:0000256" key="3">
    <source>
        <dbReference type="ARBA" id="ARBA00022679"/>
    </source>
</evidence>
<dbReference type="Proteomes" id="UP000185934">
    <property type="component" value="Chromosome"/>
</dbReference>
<dbReference type="CDD" id="cd06578">
    <property type="entry name" value="HemD"/>
    <property type="match status" value="1"/>
</dbReference>
<dbReference type="GO" id="GO:0032259">
    <property type="term" value="P:methylation"/>
    <property type="evidence" value="ECO:0007669"/>
    <property type="project" value="UniProtKB-KW"/>
</dbReference>
<dbReference type="CDD" id="cd11642">
    <property type="entry name" value="SUMT"/>
    <property type="match status" value="1"/>
</dbReference>
<dbReference type="PROSITE" id="PS00839">
    <property type="entry name" value="SUMT_1"/>
    <property type="match status" value="1"/>
</dbReference>
<dbReference type="GO" id="GO:0004852">
    <property type="term" value="F:uroporphyrinogen-III synthase activity"/>
    <property type="evidence" value="ECO:0007669"/>
    <property type="project" value="InterPro"/>
</dbReference>
<sequence length="503" mass="52680">MEIGKVYLLGAGPGDPGLITVKAAGILEKAEVIVYDRLASDRLLKNCRPDAELIYVGKAAADHALPQDKINQLLVDKALEGKTVARLKGGDPFVFGRGGEEAETLAVAGVPFEVVPGVSSSVAVPAYAGIPVTHRAAASSFAVVTGHEDPTKAESRLDWTKFGADTLVILMGTTNLPNIVAGLRAAGRAAATPAAVIEKGTTPEQRVITGTLADIVAKANAAEVKPPAILVVGEVVNLRHRLAWFDNRPLFGKKVLVTRSRTQASELSAVLCELGAVPLELPVISITTGDDAGLDRAIGDDTNFDWVVFTSANGVEAFFTRLAAACKDARWFGGGKVAAIGPATAASLECRGIRPDLMPAEYTAEAVLSEFAESDITGKRFLLPRADIAPPLLAEGLRRKGAVVVEIAAYRTLGDSGTTPEQAAKSVAKADIITFCSSSTVEHLLKLVPVSKISENIIIACIGPVTAATAEKLGLRVDVVAAEHTIPGLVDAMEEYLESRTSQ</sequence>
<protein>
    <recommendedName>
        <fullName evidence="1">uroporphyrinogen-III C-methyltransferase</fullName>
        <ecNumber evidence="1">2.1.1.107</ecNumber>
    </recommendedName>
</protein>
<keyword evidence="5" id="KW-0627">Porphyrin biosynthesis</keyword>
<feature type="domain" description="Tetrapyrrole methylase" evidence="7">
    <location>
        <begin position="5"/>
        <end position="215"/>
    </location>
</feature>
<dbReference type="InterPro" id="IPR006366">
    <property type="entry name" value="CobA/CysG_C"/>
</dbReference>
<dbReference type="InterPro" id="IPR003043">
    <property type="entry name" value="Uropor_MeTrfase_CS"/>
</dbReference>
<dbReference type="InterPro" id="IPR003754">
    <property type="entry name" value="4pyrrol_synth_uPrphyn_synth"/>
</dbReference>
<dbReference type="InterPro" id="IPR035996">
    <property type="entry name" value="4pyrrol_Methylase_sf"/>
</dbReference>
<dbReference type="Gene3D" id="3.30.950.10">
    <property type="entry name" value="Methyltransferase, Cobalt-precorrin-4 Transmethylase, Domain 2"/>
    <property type="match status" value="1"/>
</dbReference>
<evidence type="ECO:0000256" key="5">
    <source>
        <dbReference type="ARBA" id="ARBA00023244"/>
    </source>
</evidence>
<dbReference type="AlphaFoldDB" id="A0A1P8F9G5"/>
<dbReference type="OrthoDB" id="9815856at2"/>
<keyword evidence="10" id="KW-1185">Reference proteome</keyword>
<keyword evidence="3 6" id="KW-0808">Transferase</keyword>
<dbReference type="GO" id="GO:0004851">
    <property type="term" value="F:uroporphyrin-III C-methyltransferase activity"/>
    <property type="evidence" value="ECO:0007669"/>
    <property type="project" value="UniProtKB-EC"/>
</dbReference>
<feature type="domain" description="Tetrapyrrole biosynthesis uroporphyrinogen III synthase" evidence="8">
    <location>
        <begin position="265"/>
        <end position="490"/>
    </location>
</feature>
<dbReference type="FunFam" id="3.30.950.10:FF:000001">
    <property type="entry name" value="Siroheme synthase"/>
    <property type="match status" value="1"/>
</dbReference>
<dbReference type="Pfam" id="PF00590">
    <property type="entry name" value="TP_methylase"/>
    <property type="match status" value="1"/>
</dbReference>
<organism evidence="9 10">
    <name type="scientific">Dehalogenimonas formicexedens</name>
    <dbReference type="NCBI Taxonomy" id="1839801"/>
    <lineage>
        <taxon>Bacteria</taxon>
        <taxon>Bacillati</taxon>
        <taxon>Chloroflexota</taxon>
        <taxon>Dehalococcoidia</taxon>
        <taxon>Dehalococcoidales</taxon>
        <taxon>Dehalococcoidaceae</taxon>
        <taxon>Dehalogenimonas</taxon>
    </lineage>
</organism>
<evidence type="ECO:0000256" key="2">
    <source>
        <dbReference type="ARBA" id="ARBA00022603"/>
    </source>
</evidence>
<evidence type="ECO:0000259" key="8">
    <source>
        <dbReference type="Pfam" id="PF02602"/>
    </source>
</evidence>
<evidence type="ECO:0000256" key="4">
    <source>
        <dbReference type="ARBA" id="ARBA00022691"/>
    </source>
</evidence>
<dbReference type="EMBL" id="CP018258">
    <property type="protein sequence ID" value="APV45104.1"/>
    <property type="molecule type" value="Genomic_DNA"/>
</dbReference>
<dbReference type="RefSeq" id="WP_076004687.1">
    <property type="nucleotide sequence ID" value="NZ_CP018258.1"/>
</dbReference>
<evidence type="ECO:0000313" key="9">
    <source>
        <dbReference type="EMBL" id="APV45104.1"/>
    </source>
</evidence>
<name>A0A1P8F9G5_9CHLR</name>
<dbReference type="FunFam" id="3.40.1010.10:FF:000001">
    <property type="entry name" value="Siroheme synthase"/>
    <property type="match status" value="1"/>
</dbReference>
<dbReference type="PROSITE" id="PS00840">
    <property type="entry name" value="SUMT_2"/>
    <property type="match status" value="1"/>
</dbReference>
<dbReference type="InterPro" id="IPR014776">
    <property type="entry name" value="4pyrrole_Mease_sub2"/>
</dbReference>
<dbReference type="InterPro" id="IPR000878">
    <property type="entry name" value="4pyrrol_Mease"/>
</dbReference>
<dbReference type="SUPFAM" id="SSF69618">
    <property type="entry name" value="HemD-like"/>
    <property type="match status" value="1"/>
</dbReference>
<proteinExistence type="inferred from homology"/>
<dbReference type="GO" id="GO:0019354">
    <property type="term" value="P:siroheme biosynthetic process"/>
    <property type="evidence" value="ECO:0007669"/>
    <property type="project" value="InterPro"/>
</dbReference>
<gene>
    <name evidence="9" type="primary">cobA-hemD</name>
    <name evidence="9" type="ORF">Dform_01785</name>
</gene>
<evidence type="ECO:0000256" key="6">
    <source>
        <dbReference type="RuleBase" id="RU003960"/>
    </source>
</evidence>
<dbReference type="Pfam" id="PF02602">
    <property type="entry name" value="HEM4"/>
    <property type="match status" value="1"/>
</dbReference>
<dbReference type="InterPro" id="IPR036108">
    <property type="entry name" value="4pyrrol_syn_uPrphyn_synt_sf"/>
</dbReference>
<keyword evidence="4" id="KW-0949">S-adenosyl-L-methionine</keyword>
<dbReference type="Gene3D" id="3.40.1010.10">
    <property type="entry name" value="Cobalt-precorrin-4 Transmethylase, Domain 1"/>
    <property type="match status" value="1"/>
</dbReference>